<evidence type="ECO:0000256" key="1">
    <source>
        <dbReference type="SAM" id="Phobius"/>
    </source>
</evidence>
<dbReference type="InterPro" id="IPR021737">
    <property type="entry name" value="Phage_phiKZ_Orf197"/>
</dbReference>
<protein>
    <submittedName>
        <fullName evidence="2">DUF3307 domain-containing protein</fullName>
    </submittedName>
</protein>
<dbReference type="Proteomes" id="UP001209317">
    <property type="component" value="Unassembled WGS sequence"/>
</dbReference>
<feature type="transmembrane region" description="Helical" evidence="1">
    <location>
        <begin position="215"/>
        <end position="237"/>
    </location>
</feature>
<evidence type="ECO:0000313" key="2">
    <source>
        <dbReference type="EMBL" id="MCU7695360.1"/>
    </source>
</evidence>
<reference evidence="2" key="1">
    <citation type="submission" date="2022-10" db="EMBL/GenBank/DDBJ databases">
        <authorList>
            <person name="Kim H.S."/>
            <person name="Kim J.-S."/>
            <person name="Suh M.K."/>
            <person name="Eom M.K."/>
            <person name="Lee J.-S."/>
        </authorList>
    </citation>
    <scope>NUCLEOTIDE SEQUENCE</scope>
    <source>
        <strain evidence="2">LIP-5</strain>
    </source>
</reference>
<keyword evidence="3" id="KW-1185">Reference proteome</keyword>
<accession>A0AAE3IQ58</accession>
<name>A0AAE3IQ58_9BACT</name>
<keyword evidence="1" id="KW-1133">Transmembrane helix</keyword>
<dbReference type="RefSeq" id="WP_263038848.1">
    <property type="nucleotide sequence ID" value="NZ_JAOTPL010000024.1"/>
</dbReference>
<evidence type="ECO:0000313" key="3">
    <source>
        <dbReference type="Proteomes" id="UP001209317"/>
    </source>
</evidence>
<feature type="transmembrane region" description="Helical" evidence="1">
    <location>
        <begin position="42"/>
        <end position="66"/>
    </location>
</feature>
<dbReference type="EMBL" id="JAOTPL010000024">
    <property type="protein sequence ID" value="MCU7695360.1"/>
    <property type="molecule type" value="Genomic_DNA"/>
</dbReference>
<sequence length="240" mass="27678">MILLLKLLLAHLIGDFFLQPDKWVTEKEQHKHKSTKLYLHVLIHFLLIMLFVWDLSFIPMAAGISVLHGVTDFLKLRYQKKENRRLYFFLDQFIHVLVLICAVIIREKVVISEVDLLNKHTLLIVTGFVFLSNPASIIVRTFISKWTDFTLIKSEELQTRSLQNAGKIIGILERFLVFGLILTNHWEGVGFLITAKSVFRFSDLKQAQDRKLTEYILIGTLFSFGMAIATAILVDYLSGI</sequence>
<gene>
    <name evidence="2" type="ORF">OD355_12605</name>
</gene>
<dbReference type="AlphaFoldDB" id="A0AAE3IQ58"/>
<organism evidence="2 3">
    <name type="scientific">Haoranjiania flava</name>
    <dbReference type="NCBI Taxonomy" id="1856322"/>
    <lineage>
        <taxon>Bacteria</taxon>
        <taxon>Pseudomonadati</taxon>
        <taxon>Bacteroidota</taxon>
        <taxon>Chitinophagia</taxon>
        <taxon>Chitinophagales</taxon>
        <taxon>Chitinophagaceae</taxon>
        <taxon>Haoranjiania</taxon>
    </lineage>
</organism>
<keyword evidence="1" id="KW-0472">Membrane</keyword>
<dbReference type="Pfam" id="PF11750">
    <property type="entry name" value="DUF3307"/>
    <property type="match status" value="1"/>
</dbReference>
<keyword evidence="1" id="KW-0812">Transmembrane</keyword>
<proteinExistence type="predicted"/>
<feature type="transmembrane region" description="Helical" evidence="1">
    <location>
        <begin position="120"/>
        <end position="143"/>
    </location>
</feature>
<feature type="transmembrane region" description="Helical" evidence="1">
    <location>
        <begin position="86"/>
        <end position="105"/>
    </location>
</feature>
<comment type="caution">
    <text evidence="2">The sequence shown here is derived from an EMBL/GenBank/DDBJ whole genome shotgun (WGS) entry which is preliminary data.</text>
</comment>